<feature type="region of interest" description="Disordered" evidence="1">
    <location>
        <begin position="1"/>
        <end position="83"/>
    </location>
</feature>
<feature type="compositionally biased region" description="Basic and acidic residues" evidence="1">
    <location>
        <begin position="55"/>
        <end position="65"/>
    </location>
</feature>
<keyword evidence="3" id="KW-1185">Reference proteome</keyword>
<organism evidence="2 3">
    <name type="scientific">Ascobolus immersus RN42</name>
    <dbReference type="NCBI Taxonomy" id="1160509"/>
    <lineage>
        <taxon>Eukaryota</taxon>
        <taxon>Fungi</taxon>
        <taxon>Dikarya</taxon>
        <taxon>Ascomycota</taxon>
        <taxon>Pezizomycotina</taxon>
        <taxon>Pezizomycetes</taxon>
        <taxon>Pezizales</taxon>
        <taxon>Ascobolaceae</taxon>
        <taxon>Ascobolus</taxon>
    </lineage>
</organism>
<feature type="compositionally biased region" description="Low complexity" evidence="1">
    <location>
        <begin position="185"/>
        <end position="201"/>
    </location>
</feature>
<gene>
    <name evidence="2" type="ORF">BJ508DRAFT_336025</name>
</gene>
<evidence type="ECO:0000313" key="2">
    <source>
        <dbReference type="EMBL" id="RPA71433.1"/>
    </source>
</evidence>
<feature type="compositionally biased region" description="Basic residues" evidence="1">
    <location>
        <begin position="19"/>
        <end position="30"/>
    </location>
</feature>
<evidence type="ECO:0000313" key="3">
    <source>
        <dbReference type="Proteomes" id="UP000275078"/>
    </source>
</evidence>
<evidence type="ECO:0000256" key="1">
    <source>
        <dbReference type="SAM" id="MobiDB-lite"/>
    </source>
</evidence>
<proteinExistence type="predicted"/>
<dbReference type="EMBL" id="ML119929">
    <property type="protein sequence ID" value="RPA71433.1"/>
    <property type="molecule type" value="Genomic_DNA"/>
</dbReference>
<accession>A0A3N4HA33</accession>
<feature type="region of interest" description="Disordered" evidence="1">
    <location>
        <begin position="182"/>
        <end position="207"/>
    </location>
</feature>
<dbReference type="Proteomes" id="UP000275078">
    <property type="component" value="Unassembled WGS sequence"/>
</dbReference>
<name>A0A3N4HA33_ASCIM</name>
<protein>
    <submittedName>
        <fullName evidence="2">Uncharacterized protein</fullName>
    </submittedName>
</protein>
<dbReference type="STRING" id="1160509.A0A3N4HA33"/>
<dbReference type="AlphaFoldDB" id="A0A3N4HA33"/>
<sequence>MPPTTGRVKEVITDSPGSNKKKHDKGKGKKLILYVSSSESEQEVQRHHKIKKPRQYPELDDKDLYIIDNTQRRRISSKETPPHARRYQYDTAVENEDLKGFVVPDEVMESGDDEEMLPVSVRRQPTKKKRRRAKALQEFEARKKETEEINLRTLRVEKSLGRGLVRETISLPAKKALKEIVSPQKTAKTATSSTKTKNTTPPVAPPPLAALIVDDTLVSKLRCEGAMFLTAEERNNPTLAELCESHINPSRPLPTPILADEDLLDGHIRQAGLRFDTVFLRMQKLINTNNRHMVANNINHGSHSLKLLIEYLALTIRLTIKKLASLAPNPTQINIPQHQKTTTIKVLSPFKI</sequence>
<reference evidence="2 3" key="1">
    <citation type="journal article" date="2018" name="Nat. Ecol. Evol.">
        <title>Pezizomycetes genomes reveal the molecular basis of ectomycorrhizal truffle lifestyle.</title>
        <authorList>
            <person name="Murat C."/>
            <person name="Payen T."/>
            <person name="Noel B."/>
            <person name="Kuo A."/>
            <person name="Morin E."/>
            <person name="Chen J."/>
            <person name="Kohler A."/>
            <person name="Krizsan K."/>
            <person name="Balestrini R."/>
            <person name="Da Silva C."/>
            <person name="Montanini B."/>
            <person name="Hainaut M."/>
            <person name="Levati E."/>
            <person name="Barry K.W."/>
            <person name="Belfiori B."/>
            <person name="Cichocki N."/>
            <person name="Clum A."/>
            <person name="Dockter R.B."/>
            <person name="Fauchery L."/>
            <person name="Guy J."/>
            <person name="Iotti M."/>
            <person name="Le Tacon F."/>
            <person name="Lindquist E.A."/>
            <person name="Lipzen A."/>
            <person name="Malagnac F."/>
            <person name="Mello A."/>
            <person name="Molinier V."/>
            <person name="Miyauchi S."/>
            <person name="Poulain J."/>
            <person name="Riccioni C."/>
            <person name="Rubini A."/>
            <person name="Sitrit Y."/>
            <person name="Splivallo R."/>
            <person name="Traeger S."/>
            <person name="Wang M."/>
            <person name="Zifcakova L."/>
            <person name="Wipf D."/>
            <person name="Zambonelli A."/>
            <person name="Paolocci F."/>
            <person name="Nowrousian M."/>
            <person name="Ottonello S."/>
            <person name="Baldrian P."/>
            <person name="Spatafora J.W."/>
            <person name="Henrissat B."/>
            <person name="Nagy L.G."/>
            <person name="Aury J.M."/>
            <person name="Wincker P."/>
            <person name="Grigoriev I.V."/>
            <person name="Bonfante P."/>
            <person name="Martin F.M."/>
        </authorList>
    </citation>
    <scope>NUCLEOTIDE SEQUENCE [LARGE SCALE GENOMIC DNA]</scope>
    <source>
        <strain evidence="2 3">RN42</strain>
    </source>
</reference>